<dbReference type="GO" id="GO:0005737">
    <property type="term" value="C:cytoplasm"/>
    <property type="evidence" value="ECO:0007669"/>
    <property type="project" value="TreeGrafter"/>
</dbReference>
<dbReference type="EMBL" id="UYRS01018569">
    <property type="protein sequence ID" value="VDK37806.1"/>
    <property type="molecule type" value="Genomic_DNA"/>
</dbReference>
<dbReference type="GO" id="GO:0061157">
    <property type="term" value="P:mRNA destabilization"/>
    <property type="evidence" value="ECO:0007669"/>
    <property type="project" value="TreeGrafter"/>
</dbReference>
<gene>
    <name evidence="2" type="ORF">TASK_LOCUS7058</name>
</gene>
<dbReference type="InterPro" id="IPR007275">
    <property type="entry name" value="YTH_domain"/>
</dbReference>
<protein>
    <submittedName>
        <fullName evidence="4">YTH domain-containing protein</fullName>
    </submittedName>
</protein>
<dbReference type="PROSITE" id="PS50882">
    <property type="entry name" value="YTH"/>
    <property type="match status" value="1"/>
</dbReference>
<proteinExistence type="predicted"/>
<dbReference type="GO" id="GO:0003729">
    <property type="term" value="F:mRNA binding"/>
    <property type="evidence" value="ECO:0007669"/>
    <property type="project" value="TreeGrafter"/>
</dbReference>
<evidence type="ECO:0000313" key="3">
    <source>
        <dbReference type="Proteomes" id="UP000282613"/>
    </source>
</evidence>
<dbReference type="Proteomes" id="UP000282613">
    <property type="component" value="Unassembled WGS sequence"/>
</dbReference>
<reference evidence="4" key="1">
    <citation type="submission" date="2016-04" db="UniProtKB">
        <authorList>
            <consortium name="WormBaseParasite"/>
        </authorList>
    </citation>
    <scope>IDENTIFICATION</scope>
</reference>
<dbReference type="WBParaSite" id="TASK_0000705701-mRNA-1">
    <property type="protein sequence ID" value="TASK_0000705701-mRNA-1"/>
    <property type="gene ID" value="TASK_0000705701"/>
</dbReference>
<dbReference type="Pfam" id="PF04146">
    <property type="entry name" value="YTH"/>
    <property type="match status" value="1"/>
</dbReference>
<dbReference type="STRING" id="60517.A0A158R9D0"/>
<organism evidence="4">
    <name type="scientific">Taenia asiatica</name>
    <name type="common">Asian tapeworm</name>
    <dbReference type="NCBI Taxonomy" id="60517"/>
    <lineage>
        <taxon>Eukaryota</taxon>
        <taxon>Metazoa</taxon>
        <taxon>Spiralia</taxon>
        <taxon>Lophotrochozoa</taxon>
        <taxon>Platyhelminthes</taxon>
        <taxon>Cestoda</taxon>
        <taxon>Eucestoda</taxon>
        <taxon>Cyclophyllidea</taxon>
        <taxon>Taeniidae</taxon>
        <taxon>Taenia</taxon>
    </lineage>
</organism>
<name>A0A158R9D0_TAEAS</name>
<accession>A0A158R9D0</accession>
<dbReference type="InterPro" id="IPR045168">
    <property type="entry name" value="YTH_prot"/>
</dbReference>
<dbReference type="PANTHER" id="PTHR12357:SF89">
    <property type="entry name" value="YTH DOMAIN-CONTAINING FAMILY PROTEIN"/>
    <property type="match status" value="1"/>
</dbReference>
<sequence>MFGSGDNYFGTLVPPMPYDVGEGRNLISSASPRASQPTPPTHIPVDFATALALAAASAAANNGNLNGVNNSGNSNEALDGEKINYCSVPAAGLNDYPANCYPPPQSNSPAEYNAMYLSRGTAGGGNGTFYPGHSWPYQNAHQDCDPVYHHAAGSGFTAGDTLQASPYNAQFGERVGMNASPYMMYSNGIADDLVERFNCVSLNDAVAAQQPYIYPTSPMHQNDPLVDSQWQHFVGKDRNGFAVMGPGVGRLADRYHHDSGYSGVAVNGDAHRNWALGSVKLGNSSADACNWPGTKRSLHFTPSDVATVMGNPDMSGDIMGFSFRHNRHRPRVQKNGERPLPCAPRGIIRDGVYERLADSNAGNLEEAINKPSGINSAGDSLQARLMRQINPPAFNTSPSRARFFVIKSFSEDDIHRSIKYSIWCSTEAGNKKLNAAYTEAASAGVPIYLFFSVNGSGHFCGIAEMTSGVDYATRAGVWAQDKWQGQFSVKWIYVKDVPNVVLRHIHLETNDNKPVTHSRDTTEVPLEHGQEVLEIFAKYDNATSILNDFDYYERREQQEVTTLNLLSWFICTFNHKQKWSFIGIPRTNDDSWLGSYCNVNL</sequence>
<dbReference type="Gene3D" id="3.10.590.10">
    <property type="entry name" value="ph1033 like domains"/>
    <property type="match status" value="1"/>
</dbReference>
<dbReference type="OrthoDB" id="306690at2759"/>
<dbReference type="PANTHER" id="PTHR12357">
    <property type="entry name" value="YTH YT521-B HOMOLOGY DOMAIN-CONTAINING"/>
    <property type="match status" value="1"/>
</dbReference>
<evidence type="ECO:0000313" key="2">
    <source>
        <dbReference type="EMBL" id="VDK37806.1"/>
    </source>
</evidence>
<feature type="domain" description="YTH" evidence="1">
    <location>
        <begin position="401"/>
        <end position="536"/>
    </location>
</feature>
<dbReference type="AlphaFoldDB" id="A0A158R9D0"/>
<evidence type="ECO:0000313" key="4">
    <source>
        <dbReference type="WBParaSite" id="TASK_0000705701-mRNA-1"/>
    </source>
</evidence>
<reference evidence="2 3" key="2">
    <citation type="submission" date="2018-11" db="EMBL/GenBank/DDBJ databases">
        <authorList>
            <consortium name="Pathogen Informatics"/>
        </authorList>
    </citation>
    <scope>NUCLEOTIDE SEQUENCE [LARGE SCALE GENOMIC DNA]</scope>
</reference>
<dbReference type="CDD" id="cd21134">
    <property type="entry name" value="YTH"/>
    <property type="match status" value="1"/>
</dbReference>
<dbReference type="GO" id="GO:1990247">
    <property type="term" value="F:N6-methyladenosine-containing RNA reader activity"/>
    <property type="evidence" value="ECO:0007669"/>
    <property type="project" value="TreeGrafter"/>
</dbReference>
<keyword evidence="3" id="KW-1185">Reference proteome</keyword>
<evidence type="ECO:0000259" key="1">
    <source>
        <dbReference type="PROSITE" id="PS50882"/>
    </source>
</evidence>